<keyword evidence="10 17" id="KW-0333">Golgi apparatus</keyword>
<evidence type="ECO:0000256" key="5">
    <source>
        <dbReference type="ARBA" id="ARBA00022679"/>
    </source>
</evidence>
<comment type="subcellular location">
    <subcellularLocation>
        <location evidence="1 17">Golgi apparatus membrane</location>
        <topology evidence="1 17">Single-pass type II membrane protein</topology>
    </subcellularLocation>
</comment>
<keyword evidence="5" id="KW-0808">Transferase</keyword>
<keyword evidence="19" id="KW-1185">Reference proteome</keyword>
<comment type="function">
    <text evidence="13 17">Initiates complex N-linked carbohydrate formation. Essential for the conversion of high-mannose to hybrid and complex N-glycans.</text>
</comment>
<evidence type="ECO:0000256" key="12">
    <source>
        <dbReference type="ARBA" id="ARBA00023211"/>
    </source>
</evidence>
<evidence type="ECO:0000256" key="17">
    <source>
        <dbReference type="RuleBase" id="RU368119"/>
    </source>
</evidence>
<evidence type="ECO:0000256" key="9">
    <source>
        <dbReference type="ARBA" id="ARBA00022989"/>
    </source>
</evidence>
<dbReference type="GO" id="GO:0030145">
    <property type="term" value="F:manganese ion binding"/>
    <property type="evidence" value="ECO:0007669"/>
    <property type="project" value="UniProtKB-UniRule"/>
</dbReference>
<dbReference type="Pfam" id="PF03071">
    <property type="entry name" value="GNT-I"/>
    <property type="match status" value="1"/>
</dbReference>
<keyword evidence="7 17" id="KW-0479">Metal-binding</keyword>
<organism evidence="18 19">
    <name type="scientific">Hymenolepis diminuta</name>
    <name type="common">Rat tapeworm</name>
    <dbReference type="NCBI Taxonomy" id="6216"/>
    <lineage>
        <taxon>Eukaryota</taxon>
        <taxon>Metazoa</taxon>
        <taxon>Spiralia</taxon>
        <taxon>Lophotrochozoa</taxon>
        <taxon>Platyhelminthes</taxon>
        <taxon>Cestoda</taxon>
        <taxon>Eucestoda</taxon>
        <taxon>Cyclophyllidea</taxon>
        <taxon>Hymenolepididae</taxon>
        <taxon>Hymenolepis</taxon>
    </lineage>
</organism>
<dbReference type="Gene3D" id="3.90.550.10">
    <property type="entry name" value="Spore Coat Polysaccharide Biosynthesis Protein SpsA, Chain A"/>
    <property type="match status" value="1"/>
</dbReference>
<dbReference type="EMBL" id="CABIJS010000708">
    <property type="protein sequence ID" value="VUZ56709.1"/>
    <property type="molecule type" value="Genomic_DNA"/>
</dbReference>
<accession>A0A564ZBG0</accession>
<keyword evidence="4 17" id="KW-0328">Glycosyltransferase</keyword>
<dbReference type="FunFam" id="3.90.550.10:FF:000252">
    <property type="entry name" value="Protein O-linked-mannose beta-1,2-N-acetylglucosaminyltransferase 1"/>
    <property type="match status" value="1"/>
</dbReference>
<evidence type="ECO:0000256" key="13">
    <source>
        <dbReference type="ARBA" id="ARBA00037706"/>
    </source>
</evidence>
<comment type="pathway">
    <text evidence="2 17">Protein modification; protein glycosylation.</text>
</comment>
<evidence type="ECO:0000256" key="10">
    <source>
        <dbReference type="ARBA" id="ARBA00023034"/>
    </source>
</evidence>
<reference evidence="18 19" key="1">
    <citation type="submission" date="2019-07" db="EMBL/GenBank/DDBJ databases">
        <authorList>
            <person name="Jastrzebski P J."/>
            <person name="Paukszto L."/>
            <person name="Jastrzebski P J."/>
        </authorList>
    </citation>
    <scope>NUCLEOTIDE SEQUENCE [LARGE SCALE GENOMIC DNA]</scope>
    <source>
        <strain evidence="18 19">WMS-il1</strain>
    </source>
</reference>
<keyword evidence="9 17" id="KW-1133">Transmembrane helix</keyword>
<evidence type="ECO:0000256" key="16">
    <source>
        <dbReference type="ARBA" id="ARBA00049421"/>
    </source>
</evidence>
<gene>
    <name evidence="18" type="ORF">WMSIL1_LOCUS14313</name>
</gene>
<keyword evidence="11 17" id="KW-0472">Membrane</keyword>
<dbReference type="GO" id="GO:0003827">
    <property type="term" value="F:alpha-1,3-mannosylglycoprotein 2-beta-N-acetylglucosaminyltransferase activity"/>
    <property type="evidence" value="ECO:0007669"/>
    <property type="project" value="UniProtKB-UniRule"/>
</dbReference>
<protein>
    <recommendedName>
        <fullName evidence="14 17">Alpha-1,3-mannosyl-glycoprotein 2-beta-N-acetylglucosaminyltransferase</fullName>
        <shortName evidence="17">GNT-I</shortName>
        <shortName evidence="17">GlcNAc-T I</shortName>
        <ecNumber evidence="14 17">2.4.1.101</ecNumber>
    </recommendedName>
    <alternativeName>
        <fullName evidence="15 17">N-glycosyl-oligosaccharide-glycoprotein N-acetylglucosaminyltransferase I</fullName>
    </alternativeName>
</protein>
<comment type="catalytic activity">
    <reaction evidence="16 17">
        <text>N(4)-(alpha-D-Man-(1-&gt;3)-[alpha-D-Man-(1-&gt;3)-[alpha-D-Man-(1-&gt;6)]-alpha-D-Man-(1-&gt;6)]-beta-D-Man-(1-&gt;4)-beta-D-GlcNAc-(1-&gt;4)-beta-D-GlcNAc)-L-asparaginyl-[protein] (N-glucan mannose isomer 5A1,2) + UDP-N-acetyl-alpha-D-glucosamine = N(4)-{beta-D-GlcNAc-(1-&gt;2)-alpha-D-Man-(1-&gt;3)-[alpha-D-Man-(1-&gt;3)-[alpha-D-Man-(1-&gt;6)]-alpha-D-Man-(1-&gt;6)]-beta-D-Man-(1-&gt;4)-beta-D-GlcNAc-(1-&gt;4)-beta-D-GlcNAc}-L-asparaginyl-[protein] + UDP + H(+)</text>
        <dbReference type="Rhea" id="RHEA:11456"/>
        <dbReference type="Rhea" id="RHEA-COMP:14367"/>
        <dbReference type="Rhea" id="RHEA-COMP:14368"/>
        <dbReference type="ChEBI" id="CHEBI:15378"/>
        <dbReference type="ChEBI" id="CHEBI:57705"/>
        <dbReference type="ChEBI" id="CHEBI:58223"/>
        <dbReference type="ChEBI" id="CHEBI:59087"/>
        <dbReference type="ChEBI" id="CHEBI:60625"/>
        <dbReference type="EC" id="2.4.1.101"/>
    </reaction>
</comment>
<evidence type="ECO:0000256" key="1">
    <source>
        <dbReference type="ARBA" id="ARBA00004323"/>
    </source>
</evidence>
<dbReference type="PANTHER" id="PTHR10468">
    <property type="entry name" value="PROTEIN O-LINKED-MANNOSE BETA-1,2-N-ACETYLGLUCOSAMINYLTRANSFERASE 1/ALPHA-1,3-MANNOSYL-GLYCOPROTEIN 2-BETA-N-ACETYLGLUCOSAMINYLTRANSFERASE"/>
    <property type="match status" value="1"/>
</dbReference>
<evidence type="ECO:0000256" key="6">
    <source>
        <dbReference type="ARBA" id="ARBA00022692"/>
    </source>
</evidence>
<dbReference type="SUPFAM" id="SSF53448">
    <property type="entry name" value="Nucleotide-diphospho-sugar transferases"/>
    <property type="match status" value="1"/>
</dbReference>
<comment type="similarity">
    <text evidence="3 17">Belongs to the glycosyltransferase 13 family.</text>
</comment>
<sequence length="420" mass="49054">MRIRTIRICVSFIIICQFLLFYRLYQNDQVKLDKPTTAANANEKEIRPLQMLQSKRHESTTGPSLQIAVLMVACNRVAMNQSLAHLVEYRSKFPNGRLRFPIYVSQDCDDANVLRLLHSYGNKITILNQPDHSETKFAHVKESMKGYYKISRNYKWSLGQMFDVRRYNLTLIVEDDLDVSPDFFDYFYALAPLLLEDKSLFCISAWNDNGKSSLIDLSRNDLLYRSDFFPGLGWMLTRRLWDEELRSIWPDAFWDEFLRSKTFRRGRACIRPEISRSHTFGRIGVSNGQFFDTHLRFNHLSNKPFVFNSTLLRMTLKPEVYDAKFLSEVYDKSILLTSLDQLSKVKEIAPIEGSSCRYEYSSHEDFVAAAKYVGAMQDFKAGVARTAYLGVVPLFFNERRIYFAPKGSRGFRNDEYPDWK</sequence>
<dbReference type="UniPathway" id="UPA00378"/>
<dbReference type="InterPro" id="IPR004139">
    <property type="entry name" value="Glyco_trans_13"/>
</dbReference>
<dbReference type="InterPro" id="IPR052261">
    <property type="entry name" value="Glycosyltransferase_13"/>
</dbReference>
<evidence type="ECO:0000256" key="2">
    <source>
        <dbReference type="ARBA" id="ARBA00004922"/>
    </source>
</evidence>
<dbReference type="EC" id="2.4.1.101" evidence="14 17"/>
<keyword evidence="6 17" id="KW-0812">Transmembrane</keyword>
<dbReference type="Proteomes" id="UP000321570">
    <property type="component" value="Unassembled WGS sequence"/>
</dbReference>
<evidence type="ECO:0000256" key="3">
    <source>
        <dbReference type="ARBA" id="ARBA00006492"/>
    </source>
</evidence>
<dbReference type="InterPro" id="IPR029044">
    <property type="entry name" value="Nucleotide-diphossugar_trans"/>
</dbReference>
<proteinExistence type="inferred from homology"/>
<dbReference type="AlphaFoldDB" id="A0A564ZBG0"/>
<dbReference type="GO" id="GO:0000139">
    <property type="term" value="C:Golgi membrane"/>
    <property type="evidence" value="ECO:0007669"/>
    <property type="project" value="UniProtKB-SubCell"/>
</dbReference>
<dbReference type="Gene3D" id="3.10.180.20">
    <property type="entry name" value="N-Acetylglucosaminyltransferase I, Domain 2"/>
    <property type="match status" value="1"/>
</dbReference>
<evidence type="ECO:0000256" key="14">
    <source>
        <dbReference type="ARBA" id="ARBA00038949"/>
    </source>
</evidence>
<evidence type="ECO:0000256" key="8">
    <source>
        <dbReference type="ARBA" id="ARBA00022968"/>
    </source>
</evidence>
<dbReference type="PANTHER" id="PTHR10468:SF0">
    <property type="entry name" value="ALPHA-1,3-MANNOSYL-GLYCOPROTEIN 2-BETA-N-ACETYLGLUCOSAMINYLTRANSFERASE"/>
    <property type="match status" value="1"/>
</dbReference>
<evidence type="ECO:0000313" key="19">
    <source>
        <dbReference type="Proteomes" id="UP000321570"/>
    </source>
</evidence>
<evidence type="ECO:0000256" key="11">
    <source>
        <dbReference type="ARBA" id="ARBA00023136"/>
    </source>
</evidence>
<feature type="transmembrane region" description="Helical" evidence="17">
    <location>
        <begin position="7"/>
        <end position="25"/>
    </location>
</feature>
<keyword evidence="12 17" id="KW-0464">Manganese</keyword>
<evidence type="ECO:0000256" key="7">
    <source>
        <dbReference type="ARBA" id="ARBA00022723"/>
    </source>
</evidence>
<comment type="cofactor">
    <cofactor evidence="17">
        <name>Mn(2+)</name>
        <dbReference type="ChEBI" id="CHEBI:29035"/>
    </cofactor>
    <text evidence="17">The cofactor is mostly bound to the substrate.</text>
</comment>
<evidence type="ECO:0000256" key="4">
    <source>
        <dbReference type="ARBA" id="ARBA00022676"/>
    </source>
</evidence>
<keyword evidence="8 17" id="KW-0735">Signal-anchor</keyword>
<evidence type="ECO:0000313" key="18">
    <source>
        <dbReference type="EMBL" id="VUZ56709.1"/>
    </source>
</evidence>
<name>A0A564ZBG0_HYMDI</name>
<evidence type="ECO:0000256" key="15">
    <source>
        <dbReference type="ARBA" id="ARBA00041712"/>
    </source>
</evidence>